<dbReference type="Pfam" id="PF00004">
    <property type="entry name" value="AAA"/>
    <property type="match status" value="1"/>
</dbReference>
<dbReference type="Gene3D" id="3.40.50.300">
    <property type="entry name" value="P-loop containing nucleotide triphosphate hydrolases"/>
    <property type="match status" value="1"/>
</dbReference>
<evidence type="ECO:0000259" key="2">
    <source>
        <dbReference type="SMART" id="SM00382"/>
    </source>
</evidence>
<dbReference type="InterPro" id="IPR027417">
    <property type="entry name" value="P-loop_NTPase"/>
</dbReference>
<dbReference type="CDD" id="cd00009">
    <property type="entry name" value="AAA"/>
    <property type="match status" value="1"/>
</dbReference>
<dbReference type="Pfam" id="PF25472">
    <property type="entry name" value="DUF7902"/>
    <property type="match status" value="1"/>
</dbReference>
<evidence type="ECO:0000313" key="4">
    <source>
        <dbReference type="Proteomes" id="UP000717634"/>
    </source>
</evidence>
<organism evidence="3 4">
    <name type="scientific">Hymenobacter artigasi</name>
    <dbReference type="NCBI Taxonomy" id="2719616"/>
    <lineage>
        <taxon>Bacteria</taxon>
        <taxon>Pseudomonadati</taxon>
        <taxon>Bacteroidota</taxon>
        <taxon>Cytophagia</taxon>
        <taxon>Cytophagales</taxon>
        <taxon>Hymenobacteraceae</taxon>
        <taxon>Hymenobacter</taxon>
    </lineage>
</organism>
<proteinExistence type="predicted"/>
<evidence type="ECO:0000256" key="1">
    <source>
        <dbReference type="SAM" id="MobiDB-lite"/>
    </source>
</evidence>
<dbReference type="Proteomes" id="UP000717634">
    <property type="component" value="Unassembled WGS sequence"/>
</dbReference>
<feature type="compositionally biased region" description="Polar residues" evidence="1">
    <location>
        <begin position="1"/>
        <end position="11"/>
    </location>
</feature>
<dbReference type="InterPro" id="IPR003959">
    <property type="entry name" value="ATPase_AAA_core"/>
</dbReference>
<dbReference type="EMBL" id="JAAVTK010000012">
    <property type="protein sequence ID" value="NKI90906.1"/>
    <property type="molecule type" value="Genomic_DNA"/>
</dbReference>
<dbReference type="RefSeq" id="WP_168674498.1">
    <property type="nucleotide sequence ID" value="NZ_JAAVTK010000012.1"/>
</dbReference>
<comment type="caution">
    <text evidence="3">The sequence shown here is derived from an EMBL/GenBank/DDBJ whole genome shotgun (WGS) entry which is preliminary data.</text>
</comment>
<reference evidence="3 4" key="1">
    <citation type="submission" date="2020-03" db="EMBL/GenBank/DDBJ databases">
        <title>Genomic Encyclopedia of Type Strains, Phase IV (KMG-V): Genome sequencing to study the core and pangenomes of soil and plant-associated prokaryotes.</title>
        <authorList>
            <person name="Whitman W."/>
        </authorList>
    </citation>
    <scope>NUCLEOTIDE SEQUENCE [LARGE SCALE GENOMIC DNA]</scope>
    <source>
        <strain evidence="3 4">1B</strain>
    </source>
</reference>
<protein>
    <submittedName>
        <fullName evidence="3">MoxR-like ATPase</fullName>
    </submittedName>
</protein>
<name>A0ABX1HPL8_9BACT</name>
<dbReference type="InterPro" id="IPR057224">
    <property type="entry name" value="DUF7902"/>
</dbReference>
<dbReference type="InterPro" id="IPR020958">
    <property type="entry name" value="DUF3686"/>
</dbReference>
<dbReference type="Pfam" id="PF12458">
    <property type="entry name" value="DUF3686"/>
    <property type="match status" value="1"/>
</dbReference>
<dbReference type="SMART" id="SM00382">
    <property type="entry name" value="AAA"/>
    <property type="match status" value="1"/>
</dbReference>
<feature type="region of interest" description="Disordered" evidence="1">
    <location>
        <begin position="1"/>
        <end position="37"/>
    </location>
</feature>
<sequence>MSSDNTTTTSKKPLDSAAVAPLPPEGKGPGDGVTGPGVKLEGGTYEILRNRLQKSGADLKYRLDKLNAERKTVFGAIDTKLIGTGRVNTEHNCVPWDMVPIGSKFLFGYNVLIGLKTEVELSDVFGAYSYASHEFHPLPLELISNAQFAEEFRNLYKYYKNTQFIKFAVLGSHLFMVFRVGKSANDIKTFKWLLQGETLTYIDNRSDHEYGFPPQHEFAWKRTTRDMQRAGKHPHISIEDRVFVETIHGDLTIKIEDNTATGRGIYFEPVADKDQTLDDSEIYYAVVGNIILLKIRPYQEQDYRYFIYNAKLQTAQRLDALAEACVLLPDNQGLIFPHGFYLQTGEGKLFEKGLRDMLFEKRIVSPNGEDFLYVFYHKEQGAYLLLSYNIIAQRVDNPISCHGYALFENGELCYFRKDDEPKKHHAVQIWQTPYVAPNFELPVTSDSYLYKLGNKEIVRAMSEAQEVLTLLGKDDSYAGLYLDLIRLTGTLTDTYHWLREPAAQALAEPLRDIRQAANAAVEEFDKVLSIRKSTGAETQRVLARADELTGRIRRTTATDVNEYVQLLAELRAIRGEVISLKELRYVELSTVEKAAADLEQTSRDVAGQTVDFLLKDDALQPYAARVQAIAEAIEQVQKVAGANELDKQVNGVSGELELLIEVVSSLPMADPTQTTRIIDNISTIYASFNQIRAALKRRRQALAGTEAQAEFTAQIKLLDQALVNYLDLCDVPAKCDEYSTKLLVQLEELEGKFPEFDQFLSQLAGKREEVSEAFESRKVSLVAARNQRASALLQSAERILKAVQNRLGRFATVAEINGYFVSDLMVEKVRQTVQDLLHLGDPVKADDIQSRLKTVKEEAVRQLKDRAELFTDGGQALKFGPYAFTVNTQPLELTVVLRDGDLHYHLTGTNFFQKITDPAVLAARAVWDQTAASENADVYRAEYLAWLVLEAAQHPTPAHDGAPAVLSLAELSHLTLAELTTHVQQFMAPRYAEGYLKGVHDYDAALLLEALVRLSRTADLLRYPTDTRAAAALYWHGFTGRKKKSAWQHQLQGIGTLLQVFPDSREFDGLKAELQLAVAEFAAGTGLFAVQEVAEAGEYLFHELTRGETFIISSEAADLYRQFQQALKDRNATAQYEASVAALADQPAAQFQLVRQWVRAAQPVHPIPRPLPLREKGSLTIENASEKSKLSENSAAVAPLPPEGKGPGDGVNEVAVLLLTNSFDPARIIRTPVRETLAGLQGTHARLHERSYQLNFPEFRRRLHHYTRTVVPLFEAFGTLKKELLARFSEELRLSEFRPRVLSSFVRNKLIDEVYLPLIGANLAKQIGTAGADKRTDLMGLLLLVSPPGYGKTTLMEYVANRLGLIFMKINGPAIGHAVTSVDPAQAPNSGAREELLKLNLAFEMGDNVMIYLDDIQHCNPEFLQKFISLCDAQRKIEGVYQGRARTYDFRGRKVAVVMAGNPYTESGEQFRIPDMLANRADIYNLGDIIGDTAATFLLSYLENSLVANPVLSRLAAKSQADVYPLIHLAETGDSTGLTFEANHSPEEINEYVAVLQKLLRIRDVVARVNEEYIRSAAQANEYRTEPPFKLQGSYRNMAKLAEKVRPVMNDEEVRTLLATHYDNEAQTLTSGTEANLLKLRELLGWLQPAETTRWNEIKATFTRNLRTSSGGQLQSVLTQLENINSGLGGIREALVQG</sequence>
<accession>A0ABX1HPL8</accession>
<feature type="region of interest" description="Disordered" evidence="1">
    <location>
        <begin position="1184"/>
        <end position="1207"/>
    </location>
</feature>
<dbReference type="InterPro" id="IPR003593">
    <property type="entry name" value="AAA+_ATPase"/>
</dbReference>
<dbReference type="SUPFAM" id="SSF52540">
    <property type="entry name" value="P-loop containing nucleoside triphosphate hydrolases"/>
    <property type="match status" value="1"/>
</dbReference>
<gene>
    <name evidence="3" type="ORF">HBN54_003518</name>
</gene>
<evidence type="ECO:0000313" key="3">
    <source>
        <dbReference type="EMBL" id="NKI90906.1"/>
    </source>
</evidence>
<keyword evidence="4" id="KW-1185">Reference proteome</keyword>
<feature type="domain" description="AAA+ ATPase" evidence="2">
    <location>
        <begin position="1338"/>
        <end position="1487"/>
    </location>
</feature>